<comment type="caution">
    <text evidence="4">The sequence shown here is derived from an EMBL/GenBank/DDBJ whole genome shotgun (WGS) entry which is preliminary data.</text>
</comment>
<dbReference type="Pfam" id="PF00211">
    <property type="entry name" value="Guanylate_cyc"/>
    <property type="match status" value="1"/>
</dbReference>
<keyword evidence="2" id="KW-1133">Transmembrane helix</keyword>
<protein>
    <recommendedName>
        <fullName evidence="3">Guanylate cyclase domain-containing protein</fullName>
    </recommendedName>
</protein>
<dbReference type="PROSITE" id="PS50125">
    <property type="entry name" value="GUANYLATE_CYCLASE_2"/>
    <property type="match status" value="1"/>
</dbReference>
<dbReference type="InterPro" id="IPR011990">
    <property type="entry name" value="TPR-like_helical_dom_sf"/>
</dbReference>
<feature type="repeat" description="TPR" evidence="1">
    <location>
        <begin position="448"/>
        <end position="481"/>
    </location>
</feature>
<accession>W4MHA1</accession>
<dbReference type="GO" id="GO:0006171">
    <property type="term" value="P:cAMP biosynthetic process"/>
    <property type="evidence" value="ECO:0007669"/>
    <property type="project" value="TreeGrafter"/>
</dbReference>
<organism evidence="4 5">
    <name type="scientific">Candidatus Entotheonella gemina</name>
    <dbReference type="NCBI Taxonomy" id="1429439"/>
    <lineage>
        <taxon>Bacteria</taxon>
        <taxon>Pseudomonadati</taxon>
        <taxon>Nitrospinota/Tectimicrobiota group</taxon>
        <taxon>Candidatus Tectimicrobiota</taxon>
        <taxon>Candidatus Entotheonellia</taxon>
        <taxon>Candidatus Entotheonellales</taxon>
        <taxon>Candidatus Entotheonellaceae</taxon>
        <taxon>Candidatus Entotheonella</taxon>
    </lineage>
</organism>
<sequence>MERRLAALFSADVQGYSRLMGDDDVATVHTLTAYKSVMTSLVHQHRGRVVDALGDNMLAEFASAVDALQCAVAIQDALQQRNTELPPHRQMAFRIGLNLGDVLVDGDRIYGDGVNIAARLEGLADGGGICISGSVYEQVANKLAFTYDDLGEQHVKNIARPVRVYRVNSNPDDSDSGAPASNLPGVRGWRKTMVAAIGAFVLVIALGLGWYAWQPDTPKLPSKPSIAVLAFDNMSTDPRDAYLGGSFSENIITQLAKIPQMFVVARNSSFIYQGKSISIVQVGRELGVHYVLEGSVQKADAQIRITAQLIDATTGAHLWAESYDRRFVDLFAIQDEIALKVAKSLQIKLTQGGKTSLLTHSTNRLEAWAAAMKALQRYGRFTREDNIEARQLLQQAIDLDAAFAWAYAGLGWTYWQAASRGWSQDPDHDAKRAWELAAQSLRIDEGVALAHALKSRLYVDRQAFDEAITAGRRALELEPNNPDMYMNFAWRLLYAGQAAEAATYMDKAKRLHPHPPHLYFLAAGRAFYLTERYEEALVEWQQWLTAHPRSVRPHVNLAAAYAALGRQAEARAQVVEVMRKRPGFSASQYATQAFGGYQEPHTETRFLQHLRQAGLPD</sequence>
<dbReference type="InterPro" id="IPR019734">
    <property type="entry name" value="TPR_rpt"/>
</dbReference>
<gene>
    <name evidence="4" type="ORF">ETSY2_00365</name>
</gene>
<dbReference type="InterPro" id="IPR029787">
    <property type="entry name" value="Nucleotide_cyclase"/>
</dbReference>
<keyword evidence="2" id="KW-0472">Membrane</keyword>
<dbReference type="PROSITE" id="PS50005">
    <property type="entry name" value="TPR"/>
    <property type="match status" value="1"/>
</dbReference>
<evidence type="ECO:0000256" key="2">
    <source>
        <dbReference type="SAM" id="Phobius"/>
    </source>
</evidence>
<dbReference type="Gene3D" id="3.30.70.1230">
    <property type="entry name" value="Nucleotide cyclase"/>
    <property type="match status" value="1"/>
</dbReference>
<dbReference type="SUPFAM" id="SSF55073">
    <property type="entry name" value="Nucleotide cyclase"/>
    <property type="match status" value="1"/>
</dbReference>
<dbReference type="Gene3D" id="3.40.50.10610">
    <property type="entry name" value="ABC-type transport auxiliary lipoprotein component"/>
    <property type="match status" value="1"/>
</dbReference>
<keyword evidence="5" id="KW-1185">Reference proteome</keyword>
<dbReference type="EMBL" id="AZHX01000011">
    <property type="protein sequence ID" value="ETX09301.1"/>
    <property type="molecule type" value="Genomic_DNA"/>
</dbReference>
<dbReference type="CDD" id="cd07302">
    <property type="entry name" value="CHD"/>
    <property type="match status" value="1"/>
</dbReference>
<dbReference type="GO" id="GO:0035556">
    <property type="term" value="P:intracellular signal transduction"/>
    <property type="evidence" value="ECO:0007669"/>
    <property type="project" value="InterPro"/>
</dbReference>
<dbReference type="PANTHER" id="PTHR43081:SF19">
    <property type="entry name" value="PH-SENSITIVE ADENYLATE CYCLASE RV1264"/>
    <property type="match status" value="1"/>
</dbReference>
<dbReference type="SMART" id="SM00028">
    <property type="entry name" value="TPR"/>
    <property type="match status" value="4"/>
</dbReference>
<evidence type="ECO:0000256" key="1">
    <source>
        <dbReference type="PROSITE-ProRule" id="PRU00339"/>
    </source>
</evidence>
<dbReference type="PATRIC" id="fig|1429439.4.peg.64"/>
<dbReference type="GO" id="GO:0004016">
    <property type="term" value="F:adenylate cyclase activity"/>
    <property type="evidence" value="ECO:0007669"/>
    <property type="project" value="UniProtKB-ARBA"/>
</dbReference>
<dbReference type="InterPro" id="IPR050697">
    <property type="entry name" value="Adenylyl/Guanylyl_Cyclase_3/4"/>
</dbReference>
<proteinExistence type="predicted"/>
<feature type="domain" description="Guanylate cyclase" evidence="3">
    <location>
        <begin position="7"/>
        <end position="121"/>
    </location>
</feature>
<dbReference type="AlphaFoldDB" id="W4MHA1"/>
<reference evidence="4 5" key="1">
    <citation type="journal article" date="2014" name="Nature">
        <title>An environmental bacterial taxon with a large and distinct metabolic repertoire.</title>
        <authorList>
            <person name="Wilson M.C."/>
            <person name="Mori T."/>
            <person name="Ruckert C."/>
            <person name="Uria A.R."/>
            <person name="Helf M.J."/>
            <person name="Takada K."/>
            <person name="Gernert C."/>
            <person name="Steffens U.A."/>
            <person name="Heycke N."/>
            <person name="Schmitt S."/>
            <person name="Rinke C."/>
            <person name="Helfrich E.J."/>
            <person name="Brachmann A.O."/>
            <person name="Gurgui C."/>
            <person name="Wakimoto T."/>
            <person name="Kracht M."/>
            <person name="Crusemann M."/>
            <person name="Hentschel U."/>
            <person name="Abe I."/>
            <person name="Matsunaga S."/>
            <person name="Kalinowski J."/>
            <person name="Takeyama H."/>
            <person name="Piel J."/>
        </authorList>
    </citation>
    <scope>NUCLEOTIDE SEQUENCE [LARGE SCALE GENOMIC DNA]</scope>
    <source>
        <strain evidence="5">TSY2</strain>
    </source>
</reference>
<dbReference type="InterPro" id="IPR001054">
    <property type="entry name" value="A/G_cyclase"/>
</dbReference>
<evidence type="ECO:0000313" key="4">
    <source>
        <dbReference type="EMBL" id="ETX09301.1"/>
    </source>
</evidence>
<dbReference type="Gene3D" id="1.25.40.10">
    <property type="entry name" value="Tetratricopeptide repeat domain"/>
    <property type="match status" value="1"/>
</dbReference>
<dbReference type="PANTHER" id="PTHR43081">
    <property type="entry name" value="ADENYLATE CYCLASE, TERMINAL-DIFFERENTIATION SPECIFIC-RELATED"/>
    <property type="match status" value="1"/>
</dbReference>
<evidence type="ECO:0000259" key="3">
    <source>
        <dbReference type="PROSITE" id="PS50125"/>
    </source>
</evidence>
<dbReference type="Proteomes" id="UP000019140">
    <property type="component" value="Unassembled WGS sequence"/>
</dbReference>
<keyword evidence="2" id="KW-0812">Transmembrane</keyword>
<evidence type="ECO:0000313" key="5">
    <source>
        <dbReference type="Proteomes" id="UP000019140"/>
    </source>
</evidence>
<dbReference type="HOGENOM" id="CLU_019981_0_0_7"/>
<name>W4MHA1_9BACT</name>
<feature type="transmembrane region" description="Helical" evidence="2">
    <location>
        <begin position="193"/>
        <end position="213"/>
    </location>
</feature>
<dbReference type="SUPFAM" id="SSF48452">
    <property type="entry name" value="TPR-like"/>
    <property type="match status" value="1"/>
</dbReference>
<keyword evidence="1" id="KW-0802">TPR repeat</keyword>